<dbReference type="PANTHER" id="PTHR24411">
    <property type="entry name" value="NUCLEAR FACTOR ERYTHROID 2-RELATED FACTOR"/>
    <property type="match status" value="1"/>
</dbReference>
<dbReference type="AlphaFoldDB" id="A0AAV4PYG1"/>
<dbReference type="PANTHER" id="PTHR24411:SF26">
    <property type="entry name" value="TRANSCRIPTION FACTOR NF-E2 45 KDA SUBUNIT"/>
    <property type="match status" value="1"/>
</dbReference>
<dbReference type="GO" id="GO:0000981">
    <property type="term" value="F:DNA-binding transcription factor activity, RNA polymerase II-specific"/>
    <property type="evidence" value="ECO:0007669"/>
    <property type="project" value="TreeGrafter"/>
</dbReference>
<accession>A0AAV4PYG1</accession>
<dbReference type="Proteomes" id="UP001054945">
    <property type="component" value="Unassembled WGS sequence"/>
</dbReference>
<comment type="caution">
    <text evidence="1">The sequence shown here is derived from an EMBL/GenBank/DDBJ whole genome shotgun (WGS) entry which is preliminary data.</text>
</comment>
<proteinExistence type="predicted"/>
<reference evidence="1 2" key="1">
    <citation type="submission" date="2021-06" db="EMBL/GenBank/DDBJ databases">
        <title>Caerostris extrusa draft genome.</title>
        <authorList>
            <person name="Kono N."/>
            <person name="Arakawa K."/>
        </authorList>
    </citation>
    <scope>NUCLEOTIDE SEQUENCE [LARGE SCALE GENOMIC DNA]</scope>
</reference>
<evidence type="ECO:0000313" key="1">
    <source>
        <dbReference type="EMBL" id="GIY01239.1"/>
    </source>
</evidence>
<dbReference type="EMBL" id="BPLR01005286">
    <property type="protein sequence ID" value="GIY01239.1"/>
    <property type="molecule type" value="Genomic_DNA"/>
</dbReference>
<evidence type="ECO:0000313" key="2">
    <source>
        <dbReference type="Proteomes" id="UP001054945"/>
    </source>
</evidence>
<gene>
    <name evidence="1" type="primary">cnc</name>
    <name evidence="1" type="ORF">CEXT_459521</name>
</gene>
<name>A0AAV4PYG1_CAEEX</name>
<dbReference type="GO" id="GO:0000978">
    <property type="term" value="F:RNA polymerase II cis-regulatory region sequence-specific DNA binding"/>
    <property type="evidence" value="ECO:0007669"/>
    <property type="project" value="InterPro"/>
</dbReference>
<dbReference type="GO" id="GO:0005634">
    <property type="term" value="C:nucleus"/>
    <property type="evidence" value="ECO:0007669"/>
    <property type="project" value="TreeGrafter"/>
</dbReference>
<sequence length="286" mass="32769">MHIKNNSVEVIVDCPVQVGHDLIEILWKQDIDLGVSRDAYEFESRQNPELEKLKDVEIVKEKDLFNQSESDELCEDESASPVPDLLAGLNYTIDSETGEYVIEEKSEHAEDDIHKDVLKKDVLLENGLLEENETIGALSHDSYLPFDENDIFSDLTDIFSSAELSNFLNVNLSSDSNYLSQIEDLERELEQFQNFNDTDGNNPQYMDKIIVLQIAARVDENHNYCHKSLLSIVLRKPIRVLRSRLAQHDKTEICPQGRFGSYSKSTNYCSEFRVCEMLPVSFLAVR</sequence>
<keyword evidence="2" id="KW-1185">Reference proteome</keyword>
<organism evidence="1 2">
    <name type="scientific">Caerostris extrusa</name>
    <name type="common">Bark spider</name>
    <name type="synonym">Caerostris bankana</name>
    <dbReference type="NCBI Taxonomy" id="172846"/>
    <lineage>
        <taxon>Eukaryota</taxon>
        <taxon>Metazoa</taxon>
        <taxon>Ecdysozoa</taxon>
        <taxon>Arthropoda</taxon>
        <taxon>Chelicerata</taxon>
        <taxon>Arachnida</taxon>
        <taxon>Araneae</taxon>
        <taxon>Araneomorphae</taxon>
        <taxon>Entelegynae</taxon>
        <taxon>Araneoidea</taxon>
        <taxon>Araneidae</taxon>
        <taxon>Caerostris</taxon>
    </lineage>
</organism>
<protein>
    <submittedName>
        <fullName evidence="1">Segmentation protein cap'n'collar</fullName>
    </submittedName>
</protein>
<dbReference type="InterPro" id="IPR047167">
    <property type="entry name" value="NFE2-like"/>
</dbReference>